<dbReference type="RefSeq" id="WP_073569789.1">
    <property type="nucleotide sequence ID" value="NZ_FRXN01000001.1"/>
</dbReference>
<evidence type="ECO:0008006" key="4">
    <source>
        <dbReference type="Google" id="ProtNLM"/>
    </source>
</evidence>
<keyword evidence="1" id="KW-0732">Signal</keyword>
<gene>
    <name evidence="2" type="ORF">SAMN04488108_0088</name>
</gene>
<organism evidence="2 3">
    <name type="scientific">Algoriphagus zhangzhouensis</name>
    <dbReference type="NCBI Taxonomy" id="1073327"/>
    <lineage>
        <taxon>Bacteria</taxon>
        <taxon>Pseudomonadati</taxon>
        <taxon>Bacteroidota</taxon>
        <taxon>Cytophagia</taxon>
        <taxon>Cytophagales</taxon>
        <taxon>Cyclobacteriaceae</taxon>
        <taxon>Algoriphagus</taxon>
    </lineage>
</organism>
<reference evidence="3" key="1">
    <citation type="submission" date="2016-12" db="EMBL/GenBank/DDBJ databases">
        <authorList>
            <person name="Varghese N."/>
            <person name="Submissions S."/>
        </authorList>
    </citation>
    <scope>NUCLEOTIDE SEQUENCE [LARGE SCALE GENOMIC DNA]</scope>
    <source>
        <strain evidence="3">DSM 25035</strain>
    </source>
</reference>
<dbReference type="EMBL" id="FRXN01000001">
    <property type="protein sequence ID" value="SHO59452.1"/>
    <property type="molecule type" value="Genomic_DNA"/>
</dbReference>
<proteinExistence type="predicted"/>
<protein>
    <recommendedName>
        <fullName evidence="4">Type IX secretion system membrane protein, PorP/SprF family</fullName>
    </recommendedName>
</protein>
<evidence type="ECO:0000313" key="2">
    <source>
        <dbReference type="EMBL" id="SHO59452.1"/>
    </source>
</evidence>
<dbReference type="Gene3D" id="2.40.160.60">
    <property type="entry name" value="Outer membrane protein transport protein (OMPP1/FadL/TodX)"/>
    <property type="match status" value="1"/>
</dbReference>
<feature type="signal peptide" evidence="1">
    <location>
        <begin position="1"/>
        <end position="19"/>
    </location>
</feature>
<dbReference type="OrthoDB" id="9786645at2"/>
<dbReference type="SUPFAM" id="SSF56935">
    <property type="entry name" value="Porins"/>
    <property type="match status" value="1"/>
</dbReference>
<evidence type="ECO:0000256" key="1">
    <source>
        <dbReference type="SAM" id="SignalP"/>
    </source>
</evidence>
<name>A0A1M7Z3P4_9BACT</name>
<keyword evidence="3" id="KW-1185">Reference proteome</keyword>
<feature type="chain" id="PRO_5012093844" description="Type IX secretion system membrane protein, PorP/SprF family" evidence="1">
    <location>
        <begin position="20"/>
        <end position="271"/>
    </location>
</feature>
<sequence length="271" mass="29446">MRFLLIPFLLFGLVTVGFAQTDPLTQTHGAINQGLGNLRVNPTNAHSYFNNPGALSRIEKSEMAVGFDLRYGLKELSTGDLALAWKRQNGTFGFGISAFGGKLFKQQTIGMAYSNQMGIVSAGLKAELLQTQIDGFGSATSLIFSFGGIAELSPKFFIGANISNINRAKVSAESNNRLPTGVQLGINYLPTDQLSLFLEIEKDIQLEPITKLGISYSIQDWIILRSGINTQPSRLFFGLGILPGKISINYAYGQNSSLGSTHHLSFGMPWD</sequence>
<evidence type="ECO:0000313" key="3">
    <source>
        <dbReference type="Proteomes" id="UP000184609"/>
    </source>
</evidence>
<accession>A0A1M7Z3P4</accession>
<dbReference type="AlphaFoldDB" id="A0A1M7Z3P4"/>
<dbReference type="Proteomes" id="UP000184609">
    <property type="component" value="Unassembled WGS sequence"/>
</dbReference>
<dbReference type="STRING" id="1073327.SAMN04488108_0088"/>